<proteinExistence type="predicted"/>
<keyword evidence="2" id="KW-0472">Membrane</keyword>
<keyword evidence="2" id="KW-0812">Transmembrane</keyword>
<keyword evidence="2" id="KW-1133">Transmembrane helix</keyword>
<feature type="transmembrane region" description="Helical" evidence="2">
    <location>
        <begin position="85"/>
        <end position="106"/>
    </location>
</feature>
<feature type="transmembrane region" description="Helical" evidence="2">
    <location>
        <begin position="49"/>
        <end position="73"/>
    </location>
</feature>
<dbReference type="AlphaFoldDB" id="A0A3G9FXS1"/>
<feature type="transmembrane region" description="Helical" evidence="2">
    <location>
        <begin position="26"/>
        <end position="43"/>
    </location>
</feature>
<organism evidence="3 4">
    <name type="scientific">Asticcacaulis excentricus</name>
    <dbReference type="NCBI Taxonomy" id="78587"/>
    <lineage>
        <taxon>Bacteria</taxon>
        <taxon>Pseudomonadati</taxon>
        <taxon>Pseudomonadota</taxon>
        <taxon>Alphaproteobacteria</taxon>
        <taxon>Caulobacterales</taxon>
        <taxon>Caulobacteraceae</taxon>
        <taxon>Asticcacaulis</taxon>
    </lineage>
</organism>
<dbReference type="PANTHER" id="PTHR34980">
    <property type="entry name" value="INNER MEMBRANE PROTEIN-RELATED-RELATED"/>
    <property type="match status" value="1"/>
</dbReference>
<feature type="region of interest" description="Disordered" evidence="1">
    <location>
        <begin position="170"/>
        <end position="189"/>
    </location>
</feature>
<evidence type="ECO:0000256" key="2">
    <source>
        <dbReference type="SAM" id="Phobius"/>
    </source>
</evidence>
<reference evidence="4" key="1">
    <citation type="journal article" date="2017" name="Biotechnol. Biofuels">
        <title>Evaluation of environmental bacterial communities as a factor affecting the growth of duckweed Lemna minor.</title>
        <authorList>
            <person name="Ishizawa H."/>
            <person name="Kuroda M."/>
            <person name="Morikawa M."/>
            <person name="Ike M."/>
        </authorList>
    </citation>
    <scope>NUCLEOTIDE SEQUENCE [LARGE SCALE GENOMIC DNA]</scope>
    <source>
        <strain evidence="4">M6</strain>
    </source>
</reference>
<accession>A0A3G9FXS1</accession>
<reference evidence="4" key="2">
    <citation type="journal article" date="2017" name="Plant Physiol. Biochem.">
        <title>Differential oxidative and antioxidative response of duckweed Lemna minor toward plant growth promoting/inhibiting bacteria.</title>
        <authorList>
            <person name="Ishizawa H."/>
            <person name="Kuroda M."/>
            <person name="Morikawa M."/>
            <person name="Ike M."/>
        </authorList>
    </citation>
    <scope>NUCLEOTIDE SEQUENCE [LARGE SCALE GENOMIC DNA]</scope>
    <source>
        <strain evidence="4">M6</strain>
    </source>
</reference>
<dbReference type="Proteomes" id="UP000278756">
    <property type="component" value="Chromosome 1"/>
</dbReference>
<feature type="transmembrane region" description="Helical" evidence="2">
    <location>
        <begin position="142"/>
        <end position="162"/>
    </location>
</feature>
<dbReference type="InterPro" id="IPR008523">
    <property type="entry name" value="DUF805"/>
</dbReference>
<dbReference type="GO" id="GO:0005886">
    <property type="term" value="C:plasma membrane"/>
    <property type="evidence" value="ECO:0007669"/>
    <property type="project" value="TreeGrafter"/>
</dbReference>
<dbReference type="RefSeq" id="WP_126419903.1">
    <property type="nucleotide sequence ID" value="NZ_AP018827.1"/>
</dbReference>
<dbReference type="PANTHER" id="PTHR34980:SF2">
    <property type="entry name" value="INNER MEMBRANE PROTEIN YHAH-RELATED"/>
    <property type="match status" value="1"/>
</dbReference>
<evidence type="ECO:0000313" key="4">
    <source>
        <dbReference type="Proteomes" id="UP000278756"/>
    </source>
</evidence>
<dbReference type="EMBL" id="AP018827">
    <property type="protein sequence ID" value="BBF79830.1"/>
    <property type="molecule type" value="Genomic_DNA"/>
</dbReference>
<protein>
    <submittedName>
        <fullName evidence="3">Integral membrane protein</fullName>
    </submittedName>
</protein>
<evidence type="ECO:0000313" key="3">
    <source>
        <dbReference type="EMBL" id="BBF79830.1"/>
    </source>
</evidence>
<name>A0A3G9FXS1_9CAUL</name>
<gene>
    <name evidence="3" type="ORF">EM6_0404</name>
</gene>
<evidence type="ECO:0000256" key="1">
    <source>
        <dbReference type="SAM" id="MobiDB-lite"/>
    </source>
</evidence>
<sequence>MFSFDLMFQPLKRYFDFQGRARRSEYWLFYLFQVVVSLFLNIVQMTGGLVAGLAAGVALIFGLGVLIPSIAVGVRRFHDTNRTGLWILFYPAVMIVSLILTLVFAADAVAQMGQNFQNLDPSSLESGDAQANMAVYSAMAPIALYVLLPTWLASLVTLWFHVQDGTPNANRFGPDPKGRGVTESVAATF</sequence>
<dbReference type="OrthoDB" id="9812349at2"/>
<dbReference type="Pfam" id="PF05656">
    <property type="entry name" value="DUF805"/>
    <property type="match status" value="1"/>
</dbReference>